<reference evidence="2 3" key="1">
    <citation type="journal article" date="2016" name="Appl. Environ. Microbiol.">
        <title>Lack of Overt Genome Reduction in the Bryostatin-Producing Bryozoan Symbiont "Candidatus Endobugula sertula".</title>
        <authorList>
            <person name="Miller I.J."/>
            <person name="Vanee N."/>
            <person name="Fong S.S."/>
            <person name="Lim-Fong G.E."/>
            <person name="Kwan J.C."/>
        </authorList>
    </citation>
    <scope>NUCLEOTIDE SEQUENCE [LARGE SCALE GENOMIC DNA]</scope>
    <source>
        <strain evidence="2">AB1-4</strain>
    </source>
</reference>
<keyword evidence="1" id="KW-1133">Transmembrane helix</keyword>
<dbReference type="InterPro" id="IPR018642">
    <property type="entry name" value="DUF2066"/>
</dbReference>
<comment type="caution">
    <text evidence="2">The sequence shown here is derived from an EMBL/GenBank/DDBJ whole genome shotgun (WGS) entry which is preliminary data.</text>
</comment>
<gene>
    <name evidence="2" type="ORF">AB835_00315</name>
</gene>
<evidence type="ECO:0000313" key="3">
    <source>
        <dbReference type="Proteomes" id="UP000242502"/>
    </source>
</evidence>
<dbReference type="Proteomes" id="UP000242502">
    <property type="component" value="Unassembled WGS sequence"/>
</dbReference>
<dbReference type="STRING" id="62101.AB835_00315"/>
<sequence length="367" mass="40996">MLLPVRFLPSSLINGLFLLVVWILIYIVWVPEVQASRRVDIYSVSQLVLDQSKAIRQQAAATALSSVIIRVAGNTQVLNNPQIKQALGQASSYLLQYSYESTSQTITLAGDVRPARRLLMQFSAAKIQDLFKTVQLAIWPDIRPEVLLWVVADKQGRTLLDGQAEEVMLFKEAAVERGLPLSIPLLDLTDRQELSVRRLWALDESTIRNASSRYDSEAVLAGRVIENASGLWRASFIFLHNDQHLYFNASGINQQQVSRKIIGRVADYLSSFDAMVVSKDGTTPLMTMTVDNISTFASYMKLLTYLEALPAVASVAVRRVDGESIMLDLGYHGTLKKLLYTLDASNVLESVNTQVLVEGTSVIYRWR</sequence>
<evidence type="ECO:0000313" key="2">
    <source>
        <dbReference type="EMBL" id="ODS24985.1"/>
    </source>
</evidence>
<evidence type="ECO:0008006" key="4">
    <source>
        <dbReference type="Google" id="ProtNLM"/>
    </source>
</evidence>
<proteinExistence type="predicted"/>
<organism evidence="2 3">
    <name type="scientific">Candidatus Endobugula sertula</name>
    <name type="common">Bugula neritina bacterial symbiont</name>
    <dbReference type="NCBI Taxonomy" id="62101"/>
    <lineage>
        <taxon>Bacteria</taxon>
        <taxon>Pseudomonadati</taxon>
        <taxon>Pseudomonadota</taxon>
        <taxon>Gammaproteobacteria</taxon>
        <taxon>Cellvibrionales</taxon>
        <taxon>Cellvibrionaceae</taxon>
        <taxon>Candidatus Endobugula</taxon>
    </lineage>
</organism>
<keyword evidence="1" id="KW-0812">Transmembrane</keyword>
<dbReference type="Pfam" id="PF09839">
    <property type="entry name" value="DUF2066"/>
    <property type="match status" value="1"/>
</dbReference>
<evidence type="ECO:0000256" key="1">
    <source>
        <dbReference type="SAM" id="Phobius"/>
    </source>
</evidence>
<feature type="transmembrane region" description="Helical" evidence="1">
    <location>
        <begin position="12"/>
        <end position="29"/>
    </location>
</feature>
<name>A0A1D2QTR4_9GAMM</name>
<dbReference type="EMBL" id="MDLC01000002">
    <property type="protein sequence ID" value="ODS24985.1"/>
    <property type="molecule type" value="Genomic_DNA"/>
</dbReference>
<keyword evidence="1" id="KW-0472">Membrane</keyword>
<protein>
    <recommendedName>
        <fullName evidence="4">DUF2066 domain-containing protein</fullName>
    </recommendedName>
</protein>
<accession>A0A1D2QTR4</accession>
<dbReference type="AlphaFoldDB" id="A0A1D2QTR4"/>